<dbReference type="Gene3D" id="3.90.1150.10">
    <property type="entry name" value="Aspartate Aminotransferase, domain 1"/>
    <property type="match status" value="1"/>
</dbReference>
<dbReference type="InterPro" id="IPR015422">
    <property type="entry name" value="PyrdxlP-dep_Trfase_small"/>
</dbReference>
<keyword evidence="4" id="KW-0805">Transcription regulation</keyword>
<keyword evidence="5" id="KW-0238">DNA-binding</keyword>
<dbReference type="PANTHER" id="PTHR46577">
    <property type="entry name" value="HTH-TYPE TRANSCRIPTIONAL REGULATORY PROTEIN GABR"/>
    <property type="match status" value="1"/>
</dbReference>
<dbReference type="Pfam" id="PF00155">
    <property type="entry name" value="Aminotran_1_2"/>
    <property type="match status" value="1"/>
</dbReference>
<dbReference type="RefSeq" id="WP_272750497.1">
    <property type="nucleotide sequence ID" value="NZ_JAQQLF010000002.1"/>
</dbReference>
<comment type="caution">
    <text evidence="8">The sequence shown here is derived from an EMBL/GenBank/DDBJ whole genome shotgun (WGS) entry which is preliminary data.</text>
</comment>
<dbReference type="CDD" id="cd07377">
    <property type="entry name" value="WHTH_GntR"/>
    <property type="match status" value="1"/>
</dbReference>
<reference evidence="8 9" key="1">
    <citation type="submission" date="2023-01" db="EMBL/GenBank/DDBJ databases">
        <title>Novel species of the genus Vogesella isolated from rivers.</title>
        <authorList>
            <person name="Lu H."/>
        </authorList>
    </citation>
    <scope>NUCLEOTIDE SEQUENCE [LARGE SCALE GENOMIC DNA]</scope>
    <source>
        <strain evidence="8 9">DC21W</strain>
    </source>
</reference>
<dbReference type="InterPro" id="IPR015424">
    <property type="entry name" value="PyrdxlP-dep_Trfase"/>
</dbReference>
<dbReference type="GO" id="GO:0008483">
    <property type="term" value="F:transaminase activity"/>
    <property type="evidence" value="ECO:0007669"/>
    <property type="project" value="UniProtKB-KW"/>
</dbReference>
<protein>
    <recommendedName>
        <fullName evidence="2">Putative 8-amino-7-oxononanoate synthase</fullName>
    </recommendedName>
</protein>
<sequence>MSGQTVPVELAMAQETLYMQLVNEWTALIQRGVLRPGEKMPSVRKACAQYQVSPATILAAYRLMEERGLVEARPQSGFYVRTQTRLPLPHMRRQSGTVATGDEVLDNIELVLAAQQQPGYLDLSMASPRGGDFYPTTRLKHILHKLSREQPTLATDYSYPPGAQSLREQVARRALAWGVALAADDIVTTNGCTEALQLALRTVCKHGDTIGLESPTYFLLLPLLKSLGLNVIEIPTHPTTGLSLDALELLLEEKRLQAIVAMPTVHNPLGATMPPENKKRLAALVNAHRVPLIEDCPHADLFYGQLTPDAVKAHDTDGYVLLCGSFNKTLAPGFRVGWIAPGRYRRELTRLKFASSLSQPRLLEETLGVYLQDGAYDQHLRFLRRHYQAQMARLQDVVAQVFPAGTRATSPTGGCLLWVELPGEADALQLSRAAYAEKMLVVPGALYSPRGRYRNCIRLSCCYPWSDAYERGLHRLAELSAGLLP</sequence>
<organism evidence="8 9">
    <name type="scientific">Vogesella aquatica</name>
    <dbReference type="NCBI Taxonomy" id="2984206"/>
    <lineage>
        <taxon>Bacteria</taxon>
        <taxon>Pseudomonadati</taxon>
        <taxon>Pseudomonadota</taxon>
        <taxon>Betaproteobacteria</taxon>
        <taxon>Neisseriales</taxon>
        <taxon>Chromobacteriaceae</taxon>
        <taxon>Vogesella</taxon>
    </lineage>
</organism>
<evidence type="ECO:0000259" key="7">
    <source>
        <dbReference type="PROSITE" id="PS50949"/>
    </source>
</evidence>
<evidence type="ECO:0000256" key="4">
    <source>
        <dbReference type="ARBA" id="ARBA00023015"/>
    </source>
</evidence>
<evidence type="ECO:0000313" key="9">
    <source>
        <dbReference type="Proteomes" id="UP001219956"/>
    </source>
</evidence>
<dbReference type="InterPro" id="IPR015421">
    <property type="entry name" value="PyrdxlP-dep_Trfase_major"/>
</dbReference>
<dbReference type="InterPro" id="IPR036388">
    <property type="entry name" value="WH-like_DNA-bd_sf"/>
</dbReference>
<keyword evidence="9" id="KW-1185">Reference proteome</keyword>
<dbReference type="PROSITE" id="PS50949">
    <property type="entry name" value="HTH_GNTR"/>
    <property type="match status" value="1"/>
</dbReference>
<dbReference type="EMBL" id="JAQQLF010000002">
    <property type="protein sequence ID" value="MDC7716053.1"/>
    <property type="molecule type" value="Genomic_DNA"/>
</dbReference>
<dbReference type="Gene3D" id="1.10.10.10">
    <property type="entry name" value="Winged helix-like DNA-binding domain superfamily/Winged helix DNA-binding domain"/>
    <property type="match status" value="1"/>
</dbReference>
<dbReference type="InterPro" id="IPR004839">
    <property type="entry name" value="Aminotransferase_I/II_large"/>
</dbReference>
<evidence type="ECO:0000256" key="3">
    <source>
        <dbReference type="ARBA" id="ARBA00022898"/>
    </source>
</evidence>
<dbReference type="PANTHER" id="PTHR46577:SF2">
    <property type="entry name" value="TRANSCRIPTIONAL REGULATORY PROTEIN"/>
    <property type="match status" value="1"/>
</dbReference>
<name>A0ABT5IU62_9NEIS</name>
<feature type="domain" description="HTH gntR-type" evidence="7">
    <location>
        <begin position="15"/>
        <end position="83"/>
    </location>
</feature>
<dbReference type="SMART" id="SM00345">
    <property type="entry name" value="HTH_GNTR"/>
    <property type="match status" value="1"/>
</dbReference>
<dbReference type="CDD" id="cd00609">
    <property type="entry name" value="AAT_like"/>
    <property type="match status" value="1"/>
</dbReference>
<dbReference type="Gene3D" id="3.40.640.10">
    <property type="entry name" value="Type I PLP-dependent aspartate aminotransferase-like (Major domain)"/>
    <property type="match status" value="1"/>
</dbReference>
<keyword evidence="8" id="KW-0032">Aminotransferase</keyword>
<evidence type="ECO:0000313" key="8">
    <source>
        <dbReference type="EMBL" id="MDC7716053.1"/>
    </source>
</evidence>
<accession>A0ABT5IU62</accession>
<keyword evidence="3" id="KW-0663">Pyridoxal phosphate</keyword>
<dbReference type="InterPro" id="IPR000524">
    <property type="entry name" value="Tscrpt_reg_HTH_GntR"/>
</dbReference>
<keyword evidence="8" id="KW-0808">Transferase</keyword>
<dbReference type="Pfam" id="PF00392">
    <property type="entry name" value="GntR"/>
    <property type="match status" value="1"/>
</dbReference>
<proteinExistence type="inferred from homology"/>
<evidence type="ECO:0000256" key="2">
    <source>
        <dbReference type="ARBA" id="ARBA00021531"/>
    </source>
</evidence>
<evidence type="ECO:0000256" key="1">
    <source>
        <dbReference type="ARBA" id="ARBA00005384"/>
    </source>
</evidence>
<evidence type="ECO:0000256" key="5">
    <source>
        <dbReference type="ARBA" id="ARBA00023125"/>
    </source>
</evidence>
<evidence type="ECO:0000256" key="6">
    <source>
        <dbReference type="ARBA" id="ARBA00023163"/>
    </source>
</evidence>
<gene>
    <name evidence="8" type="ORF">PQU95_02300</name>
</gene>
<dbReference type="SUPFAM" id="SSF46785">
    <property type="entry name" value="Winged helix' DNA-binding domain"/>
    <property type="match status" value="1"/>
</dbReference>
<comment type="similarity">
    <text evidence="1">In the C-terminal section; belongs to the class-I pyridoxal-phosphate-dependent aminotransferase family.</text>
</comment>
<dbReference type="InterPro" id="IPR036390">
    <property type="entry name" value="WH_DNA-bd_sf"/>
</dbReference>
<dbReference type="Proteomes" id="UP001219956">
    <property type="component" value="Unassembled WGS sequence"/>
</dbReference>
<dbReference type="InterPro" id="IPR051446">
    <property type="entry name" value="HTH_trans_reg/aminotransferase"/>
</dbReference>
<keyword evidence="6" id="KW-0804">Transcription</keyword>
<dbReference type="SUPFAM" id="SSF53383">
    <property type="entry name" value="PLP-dependent transferases"/>
    <property type="match status" value="1"/>
</dbReference>